<evidence type="ECO:0000256" key="1">
    <source>
        <dbReference type="SAM" id="MobiDB-lite"/>
    </source>
</evidence>
<gene>
    <name evidence="2" type="ORF">BKA67DRAFT_647314</name>
</gene>
<feature type="region of interest" description="Disordered" evidence="1">
    <location>
        <begin position="1"/>
        <end position="32"/>
    </location>
</feature>
<dbReference type="EMBL" id="JAGPXC010000005">
    <property type="protein sequence ID" value="KAH6653407.1"/>
    <property type="molecule type" value="Genomic_DNA"/>
</dbReference>
<comment type="caution">
    <text evidence="2">The sequence shown here is derived from an EMBL/GenBank/DDBJ whole genome shotgun (WGS) entry which is preliminary data.</text>
</comment>
<accession>A0A9P8UJR4</accession>
<dbReference type="GeneID" id="70134840"/>
<dbReference type="Proteomes" id="UP000758603">
    <property type="component" value="Unassembled WGS sequence"/>
</dbReference>
<feature type="region of interest" description="Disordered" evidence="1">
    <location>
        <begin position="61"/>
        <end position="88"/>
    </location>
</feature>
<keyword evidence="3" id="KW-1185">Reference proteome</keyword>
<feature type="compositionally biased region" description="Polar residues" evidence="1">
    <location>
        <begin position="65"/>
        <end position="74"/>
    </location>
</feature>
<proteinExistence type="predicted"/>
<evidence type="ECO:0000313" key="3">
    <source>
        <dbReference type="Proteomes" id="UP000758603"/>
    </source>
</evidence>
<name>A0A9P8UJR4_9PEZI</name>
<feature type="region of interest" description="Disordered" evidence="1">
    <location>
        <begin position="101"/>
        <end position="124"/>
    </location>
</feature>
<dbReference type="OrthoDB" id="6486656at2759"/>
<protein>
    <submittedName>
        <fullName evidence="2">Uncharacterized protein</fullName>
    </submittedName>
</protein>
<dbReference type="InterPro" id="IPR008949">
    <property type="entry name" value="Isoprenoid_synthase_dom_sf"/>
</dbReference>
<dbReference type="AlphaFoldDB" id="A0A9P8UJR4"/>
<organism evidence="2 3">
    <name type="scientific">Truncatella angustata</name>
    <dbReference type="NCBI Taxonomy" id="152316"/>
    <lineage>
        <taxon>Eukaryota</taxon>
        <taxon>Fungi</taxon>
        <taxon>Dikarya</taxon>
        <taxon>Ascomycota</taxon>
        <taxon>Pezizomycotina</taxon>
        <taxon>Sordariomycetes</taxon>
        <taxon>Xylariomycetidae</taxon>
        <taxon>Amphisphaeriales</taxon>
        <taxon>Sporocadaceae</taxon>
        <taxon>Truncatella</taxon>
    </lineage>
</organism>
<dbReference type="Gene3D" id="1.10.600.10">
    <property type="entry name" value="Farnesyl Diphosphate Synthase"/>
    <property type="match status" value="1"/>
</dbReference>
<reference evidence="2" key="1">
    <citation type="journal article" date="2021" name="Nat. Commun.">
        <title>Genetic determinants of endophytism in the Arabidopsis root mycobiome.</title>
        <authorList>
            <person name="Mesny F."/>
            <person name="Miyauchi S."/>
            <person name="Thiergart T."/>
            <person name="Pickel B."/>
            <person name="Atanasova L."/>
            <person name="Karlsson M."/>
            <person name="Huettel B."/>
            <person name="Barry K.W."/>
            <person name="Haridas S."/>
            <person name="Chen C."/>
            <person name="Bauer D."/>
            <person name="Andreopoulos W."/>
            <person name="Pangilinan J."/>
            <person name="LaButti K."/>
            <person name="Riley R."/>
            <person name="Lipzen A."/>
            <person name="Clum A."/>
            <person name="Drula E."/>
            <person name="Henrissat B."/>
            <person name="Kohler A."/>
            <person name="Grigoriev I.V."/>
            <person name="Martin F.M."/>
            <person name="Hacquard S."/>
        </authorList>
    </citation>
    <scope>NUCLEOTIDE SEQUENCE</scope>
    <source>
        <strain evidence="2">MPI-SDFR-AT-0073</strain>
    </source>
</reference>
<dbReference type="RefSeq" id="XP_045957684.1">
    <property type="nucleotide sequence ID" value="XM_046105949.1"/>
</dbReference>
<evidence type="ECO:0000313" key="2">
    <source>
        <dbReference type="EMBL" id="KAH6653407.1"/>
    </source>
</evidence>
<sequence length="345" mass="38379">MVSQDRGLSRSAGGNFNLPDDNICSKNAKRRKPQLACDGLPFAKYGTTGKDRVEEVSMGGDPEQMVSTAPSSHLPSIVRTSGGKPMDGPEMDMKRRLHDPCQDSASLAEPKPRSMPELEPELPARDCNTCGVDAGRLLQLTERALWWSGRSNQRLKRSINAEPRLTIVRRWGGPVDLDIQIYVDGIAQWVGANVQWSFESKRYFSKLGLEIKESRILELLPSKAEAQVETGPFVVNSLLSRGPDDIFPEVFEMLTKSTVDATSMLPERWHVQCSNIVCKEDHKAPEIASAMSTLIEVHYGYLRFGSENLVLTNSIGKTQQEQGCVWSIPIIVEEPETWTQPGPKE</sequence>